<name>A0ABQ4DZQ6_9ACTN</name>
<evidence type="ECO:0000256" key="1">
    <source>
        <dbReference type="SAM" id="MobiDB-lite"/>
    </source>
</evidence>
<dbReference type="SUPFAM" id="SSF160631">
    <property type="entry name" value="SMI1/KNR4-like"/>
    <property type="match status" value="1"/>
</dbReference>
<dbReference type="InterPro" id="IPR018958">
    <property type="entry name" value="Knr4/Smi1-like_dom"/>
</dbReference>
<accession>A0ABQ4DZQ6</accession>
<dbReference type="SMART" id="SM00860">
    <property type="entry name" value="SMI1_KNR4"/>
    <property type="match status" value="1"/>
</dbReference>
<evidence type="ECO:0000313" key="4">
    <source>
        <dbReference type="Proteomes" id="UP000646749"/>
    </source>
</evidence>
<proteinExistence type="predicted"/>
<dbReference type="Proteomes" id="UP000646749">
    <property type="component" value="Unassembled WGS sequence"/>
</dbReference>
<keyword evidence="4" id="KW-1185">Reference proteome</keyword>
<evidence type="ECO:0000313" key="3">
    <source>
        <dbReference type="EMBL" id="GIG87915.1"/>
    </source>
</evidence>
<reference evidence="3 4" key="1">
    <citation type="submission" date="2021-01" db="EMBL/GenBank/DDBJ databases">
        <title>Whole genome shotgun sequence of Plantactinospora endophytica NBRC 110450.</title>
        <authorList>
            <person name="Komaki H."/>
            <person name="Tamura T."/>
        </authorList>
    </citation>
    <scope>NUCLEOTIDE SEQUENCE [LARGE SCALE GENOMIC DNA]</scope>
    <source>
        <strain evidence="3 4">NBRC 110450</strain>
    </source>
</reference>
<protein>
    <recommendedName>
        <fullName evidence="2">Knr4/Smi1-like domain-containing protein</fullName>
    </recommendedName>
</protein>
<dbReference type="Pfam" id="PF14568">
    <property type="entry name" value="SUKH_6"/>
    <property type="match status" value="1"/>
</dbReference>
<gene>
    <name evidence="3" type="ORF">Pen02_28510</name>
</gene>
<comment type="caution">
    <text evidence="3">The sequence shown here is derived from an EMBL/GenBank/DDBJ whole genome shotgun (WGS) entry which is preliminary data.</text>
</comment>
<feature type="domain" description="Knr4/Smi1-like" evidence="2">
    <location>
        <begin position="74"/>
        <end position="187"/>
    </location>
</feature>
<evidence type="ECO:0000259" key="2">
    <source>
        <dbReference type="SMART" id="SM00860"/>
    </source>
</evidence>
<dbReference type="InterPro" id="IPR037883">
    <property type="entry name" value="Knr4/Smi1-like_sf"/>
</dbReference>
<feature type="region of interest" description="Disordered" evidence="1">
    <location>
        <begin position="1"/>
        <end position="33"/>
    </location>
</feature>
<sequence>MADDEPRPGRAVSPPTPLTGPTGRLPTAPTVVSRPRHRLSGVDLPEFDALAEPLRQKSAASEAEFGFALIEGHTATADEIATAERRMAVILPQKYKTFMMRHGGGAFGFIELFPITASPERYGNELCTVNDHEFPDRDFVAVAPVGTGDHWGFPVTNGRCHDEVWFRFHDAGDDELVAPDFLHFVAIHGLRP</sequence>
<organism evidence="3 4">
    <name type="scientific">Plantactinospora endophytica</name>
    <dbReference type="NCBI Taxonomy" id="673535"/>
    <lineage>
        <taxon>Bacteria</taxon>
        <taxon>Bacillati</taxon>
        <taxon>Actinomycetota</taxon>
        <taxon>Actinomycetes</taxon>
        <taxon>Micromonosporales</taxon>
        <taxon>Micromonosporaceae</taxon>
        <taxon>Plantactinospora</taxon>
    </lineage>
</organism>
<dbReference type="EMBL" id="BONW01000013">
    <property type="protein sequence ID" value="GIG87915.1"/>
    <property type="molecule type" value="Genomic_DNA"/>
</dbReference>
<dbReference type="Gene3D" id="3.40.1580.10">
    <property type="entry name" value="SMI1/KNR4-like"/>
    <property type="match status" value="1"/>
</dbReference>
<feature type="compositionally biased region" description="Low complexity" evidence="1">
    <location>
        <begin position="19"/>
        <end position="30"/>
    </location>
</feature>